<sequence length="676" mass="77233">MPGQTVSMEEPVCLIENDSDGKLHVVRSALDILDQIDQHVVVVAVAGLYRTGKSYLMNKLAGKRRGFALGATIQSKTKGIWMWCVPHPVKADHTLVLLDTEGLGDVEKGDEKHDNWIFSLAVLLSSTLVYNSMGTIDNNALEKLQYPQAGQPAAFKPDLLYLLYIYIYNHTVRQGIIKGIGSMWVHVILNTSPYSYVTELTEHIKVKADQQGEEESSEYLRYFPSFVWTVRDFTLTLEVNGRSITANEYLENALKLRTGSSKKDQLYNLPRSCLRNYFSPRWCFVFDRPANTVNMKRMEELNDNDLEPLFVEQAKRFCDHIYTEAKTKSLKHGLSVTGRLLGNLAEAYVSAIRCGQIPCLDNAVVALAQIENSNAIVKARTHYQREMASWVAYPTETQEELSEVHSLVEKEAVAMFMNSSFKDEDQQYQLELMKVLQEEYEKICERNYMESKKACESKIERIFAPMEEKLKDGSYMTPGGYKEYCHDQKLSISEYRSEGGRGVKAEEVLKEYLERKDSIGYAIMSADKSLTDADQRAKAEEAKREASERETRAMEEKLAVQERLILDQQRTYEENMNQLSERMERDSKNALEEHDRVLQARLKEQNDLLQQGFNDKAREMQREIDNLKGLKAQEEENKPSFMRSALDNIGTAAAMFLPGIIPKIAGVGLKFFSKLF</sequence>
<dbReference type="FunFam" id="3.40.50.300:FF:004981">
    <property type="entry name" value="Guanylate-binding protein 1"/>
    <property type="match status" value="1"/>
</dbReference>
<dbReference type="InterPro" id="IPR015894">
    <property type="entry name" value="Guanylate-bd_N"/>
</dbReference>
<name>A0AAY5KBU7_ESOLU</name>
<evidence type="ECO:0000256" key="4">
    <source>
        <dbReference type="ARBA" id="ARBA00022859"/>
    </source>
</evidence>
<evidence type="ECO:0000256" key="7">
    <source>
        <dbReference type="SAM" id="Coils"/>
    </source>
</evidence>
<dbReference type="InterPro" id="IPR036543">
    <property type="entry name" value="Guanylate-bd_C_sf"/>
</dbReference>
<keyword evidence="4" id="KW-0391">Immunity</keyword>
<proteinExistence type="inferred from homology"/>
<keyword evidence="7" id="KW-0175">Coiled coil</keyword>
<dbReference type="Proteomes" id="UP000265140">
    <property type="component" value="Chromosome 16"/>
</dbReference>
<evidence type="ECO:0000256" key="3">
    <source>
        <dbReference type="ARBA" id="ARBA00022801"/>
    </source>
</evidence>
<dbReference type="Pfam" id="PF02841">
    <property type="entry name" value="GBP_C"/>
    <property type="match status" value="1"/>
</dbReference>
<reference evidence="9 10" key="1">
    <citation type="submission" date="2020-02" db="EMBL/GenBank/DDBJ databases">
        <title>Esox lucius (northern pike) genome, fEsoLuc1, primary haplotype.</title>
        <authorList>
            <person name="Myers G."/>
            <person name="Karagic N."/>
            <person name="Meyer A."/>
            <person name="Pippel M."/>
            <person name="Reichard M."/>
            <person name="Winkler S."/>
            <person name="Tracey A."/>
            <person name="Sims Y."/>
            <person name="Howe K."/>
            <person name="Rhie A."/>
            <person name="Formenti G."/>
            <person name="Durbin R."/>
            <person name="Fedrigo O."/>
            <person name="Jarvis E.D."/>
        </authorList>
    </citation>
    <scope>NUCLEOTIDE SEQUENCE [LARGE SCALE GENOMIC DNA]</scope>
</reference>
<dbReference type="FunFam" id="1.20.1000.10:FF:000001">
    <property type="entry name" value="Guanylate binding protein 1"/>
    <property type="match status" value="1"/>
</dbReference>
<evidence type="ECO:0000256" key="1">
    <source>
        <dbReference type="ARBA" id="ARBA00022588"/>
    </source>
</evidence>
<comment type="similarity">
    <text evidence="6">Belongs to the TRAFAC class dynamin-like GTPase superfamily. GB1/RHD3 GTPase family.</text>
</comment>
<dbReference type="Gene3D" id="3.40.50.300">
    <property type="entry name" value="P-loop containing nucleotide triphosphate hydrolases"/>
    <property type="match status" value="1"/>
</dbReference>
<dbReference type="InterPro" id="IPR037684">
    <property type="entry name" value="GBP_C"/>
</dbReference>
<dbReference type="SUPFAM" id="SSF48340">
    <property type="entry name" value="Interferon-induced guanylate-binding protein 1 (GBP1), C-terminal domain"/>
    <property type="match status" value="1"/>
</dbReference>
<evidence type="ECO:0000313" key="10">
    <source>
        <dbReference type="Proteomes" id="UP000265140"/>
    </source>
</evidence>
<keyword evidence="3" id="KW-0378">Hydrolase</keyword>
<feature type="coiled-coil region" evidence="7">
    <location>
        <begin position="530"/>
        <end position="637"/>
    </location>
</feature>
<evidence type="ECO:0000256" key="6">
    <source>
        <dbReference type="PROSITE-ProRule" id="PRU01052"/>
    </source>
</evidence>
<dbReference type="CDD" id="cd16269">
    <property type="entry name" value="GBP_C"/>
    <property type="match status" value="1"/>
</dbReference>
<dbReference type="GO" id="GO:0003924">
    <property type="term" value="F:GTPase activity"/>
    <property type="evidence" value="ECO:0007669"/>
    <property type="project" value="InterPro"/>
</dbReference>
<feature type="domain" description="GB1/RHD3-type G" evidence="8">
    <location>
        <begin position="37"/>
        <end position="326"/>
    </location>
</feature>
<dbReference type="GO" id="GO:0005525">
    <property type="term" value="F:GTP binding"/>
    <property type="evidence" value="ECO:0007669"/>
    <property type="project" value="UniProtKB-KW"/>
</dbReference>
<dbReference type="InterPro" id="IPR003191">
    <property type="entry name" value="Guanylate-bd/ATL_C"/>
</dbReference>
<reference evidence="9" key="2">
    <citation type="submission" date="2025-08" db="UniProtKB">
        <authorList>
            <consortium name="Ensembl"/>
        </authorList>
    </citation>
    <scope>IDENTIFICATION</scope>
</reference>
<dbReference type="InterPro" id="IPR027417">
    <property type="entry name" value="P-loop_NTPase"/>
</dbReference>
<dbReference type="Gene3D" id="1.20.1000.10">
    <property type="entry name" value="Guanylate-binding protein, C-terminal domain"/>
    <property type="match status" value="1"/>
</dbReference>
<dbReference type="GeneTree" id="ENSGT00940000154265"/>
<keyword evidence="2" id="KW-0547">Nucleotide-binding</keyword>
<reference evidence="9" key="3">
    <citation type="submission" date="2025-09" db="UniProtKB">
        <authorList>
            <consortium name="Ensembl"/>
        </authorList>
    </citation>
    <scope>IDENTIFICATION</scope>
</reference>
<keyword evidence="5" id="KW-0342">GTP-binding</keyword>
<keyword evidence="10" id="KW-1185">Reference proteome</keyword>
<dbReference type="PANTHER" id="PTHR10751">
    <property type="entry name" value="GUANYLATE BINDING PROTEIN"/>
    <property type="match status" value="1"/>
</dbReference>
<evidence type="ECO:0000259" key="8">
    <source>
        <dbReference type="PROSITE" id="PS51715"/>
    </source>
</evidence>
<protein>
    <recommendedName>
        <fullName evidence="8">GB1/RHD3-type G domain-containing protein</fullName>
    </recommendedName>
</protein>
<dbReference type="SUPFAM" id="SSF52540">
    <property type="entry name" value="P-loop containing nucleoside triphosphate hydrolases"/>
    <property type="match status" value="1"/>
</dbReference>
<dbReference type="PROSITE" id="PS51715">
    <property type="entry name" value="G_GB1_RHD3"/>
    <property type="match status" value="1"/>
</dbReference>
<dbReference type="Ensembl" id="ENSELUT00000108099.1">
    <property type="protein sequence ID" value="ENSELUP00000083742.1"/>
    <property type="gene ID" value="ENSELUG00000008600.3"/>
</dbReference>
<dbReference type="Pfam" id="PF02263">
    <property type="entry name" value="GBP"/>
    <property type="match status" value="2"/>
</dbReference>
<dbReference type="AlphaFoldDB" id="A0AAY5KBU7"/>
<dbReference type="CDD" id="cd01851">
    <property type="entry name" value="GBP"/>
    <property type="match status" value="1"/>
</dbReference>
<keyword evidence="1" id="KW-0399">Innate immunity</keyword>
<evidence type="ECO:0000256" key="2">
    <source>
        <dbReference type="ARBA" id="ARBA00022741"/>
    </source>
</evidence>
<accession>A0AAY5KBU7</accession>
<dbReference type="GO" id="GO:0045087">
    <property type="term" value="P:innate immune response"/>
    <property type="evidence" value="ECO:0007669"/>
    <property type="project" value="UniProtKB-KW"/>
</dbReference>
<organism evidence="9 10">
    <name type="scientific">Esox lucius</name>
    <name type="common">Northern pike</name>
    <dbReference type="NCBI Taxonomy" id="8010"/>
    <lineage>
        <taxon>Eukaryota</taxon>
        <taxon>Metazoa</taxon>
        <taxon>Chordata</taxon>
        <taxon>Craniata</taxon>
        <taxon>Vertebrata</taxon>
        <taxon>Euteleostomi</taxon>
        <taxon>Actinopterygii</taxon>
        <taxon>Neopterygii</taxon>
        <taxon>Teleostei</taxon>
        <taxon>Protacanthopterygii</taxon>
        <taxon>Esociformes</taxon>
        <taxon>Esocidae</taxon>
        <taxon>Esox</taxon>
    </lineage>
</organism>
<evidence type="ECO:0000313" key="9">
    <source>
        <dbReference type="Ensembl" id="ENSELUP00000083742.1"/>
    </source>
</evidence>
<dbReference type="InterPro" id="IPR030386">
    <property type="entry name" value="G_GB1_RHD3_dom"/>
</dbReference>
<evidence type="ECO:0000256" key="5">
    <source>
        <dbReference type="ARBA" id="ARBA00023134"/>
    </source>
</evidence>